<accession>A0ACB8EZQ4</accession>
<dbReference type="EMBL" id="CM037625">
    <property type="protein sequence ID" value="KAH7998022.1"/>
    <property type="molecule type" value="Genomic_DNA"/>
</dbReference>
<reference evidence="1" key="1">
    <citation type="submission" date="2021-08" db="EMBL/GenBank/DDBJ databases">
        <title>The first chromosome-level gecko genome reveals the dynamic sex chromosomes of Neotropical dwarf geckos (Sphaerodactylidae: Sphaerodactylus).</title>
        <authorList>
            <person name="Pinto B.J."/>
            <person name="Keating S.E."/>
            <person name="Gamble T."/>
        </authorList>
    </citation>
    <scope>NUCLEOTIDE SEQUENCE</scope>
    <source>
        <strain evidence="1">TG3544</strain>
    </source>
</reference>
<dbReference type="Proteomes" id="UP000827872">
    <property type="component" value="Linkage Group LG12"/>
</dbReference>
<proteinExistence type="predicted"/>
<sequence>MAHDTWQGKKHRLTPANKCCQDARGPTFWLPEFSVCFLNTHAQALLAPVCHNMYKKWIKGCSGQEILQKPQHYLGSTKLSGMRAFPVGNKIVSTDTATQNCFSELPGYYWSLPKWHRRGERARSMEAEG</sequence>
<gene>
    <name evidence="1" type="ORF">K3G42_011570</name>
</gene>
<keyword evidence="2" id="KW-1185">Reference proteome</keyword>
<evidence type="ECO:0000313" key="2">
    <source>
        <dbReference type="Proteomes" id="UP000827872"/>
    </source>
</evidence>
<protein>
    <submittedName>
        <fullName evidence="1">Uncharacterized protein</fullName>
    </submittedName>
</protein>
<name>A0ACB8EZQ4_9SAUR</name>
<organism evidence="1 2">
    <name type="scientific">Sphaerodactylus townsendi</name>
    <dbReference type="NCBI Taxonomy" id="933632"/>
    <lineage>
        <taxon>Eukaryota</taxon>
        <taxon>Metazoa</taxon>
        <taxon>Chordata</taxon>
        <taxon>Craniata</taxon>
        <taxon>Vertebrata</taxon>
        <taxon>Euteleostomi</taxon>
        <taxon>Lepidosauria</taxon>
        <taxon>Squamata</taxon>
        <taxon>Bifurcata</taxon>
        <taxon>Gekkota</taxon>
        <taxon>Sphaerodactylidae</taxon>
        <taxon>Sphaerodactylus</taxon>
    </lineage>
</organism>
<evidence type="ECO:0000313" key="1">
    <source>
        <dbReference type="EMBL" id="KAH7998022.1"/>
    </source>
</evidence>
<comment type="caution">
    <text evidence="1">The sequence shown here is derived from an EMBL/GenBank/DDBJ whole genome shotgun (WGS) entry which is preliminary data.</text>
</comment>